<dbReference type="KEGG" id="ago:AGOS_AGL126C"/>
<dbReference type="GeneID" id="4622840"/>
<dbReference type="STRING" id="284811.Q751A6"/>
<feature type="domain" description="PRELI/MSF1" evidence="1">
    <location>
        <begin position="1"/>
        <end position="175"/>
    </location>
</feature>
<dbReference type="FunCoup" id="Q751A6">
    <property type="interactions" value="1042"/>
</dbReference>
<evidence type="ECO:0000313" key="2">
    <source>
        <dbReference type="EMBL" id="AAS54365.1"/>
    </source>
</evidence>
<proteinExistence type="predicted"/>
<dbReference type="eggNOG" id="KOG3336">
    <property type="taxonomic scope" value="Eukaryota"/>
</dbReference>
<evidence type="ECO:0000259" key="1">
    <source>
        <dbReference type="PROSITE" id="PS50904"/>
    </source>
</evidence>
<dbReference type="AlphaFoldDB" id="Q751A6"/>
<reference evidence="3" key="2">
    <citation type="journal article" date="2013" name="G3 (Bethesda)">
        <title>Genomes of Ashbya fungi isolated from insects reveal four mating-type loci, numerous translocations, lack of transposons, and distinct gene duplications.</title>
        <authorList>
            <person name="Dietrich F.S."/>
            <person name="Voegeli S."/>
            <person name="Kuo S."/>
            <person name="Philippsen P."/>
        </authorList>
    </citation>
    <scope>GENOME REANNOTATION</scope>
    <source>
        <strain evidence="3">ATCC 10895 / CBS 109.51 / FGSC 9923 / NRRL Y-1056</strain>
    </source>
</reference>
<dbReference type="RefSeq" id="NP_986541.1">
    <property type="nucleotide sequence ID" value="NM_211603.1"/>
</dbReference>
<sequence>MKLFQNRCEFAYPWEEVTEAHWKKYPNEMSTHVKATDVLRRELDPTGRKLVSERLITVQQSAPRWVMMLVGGTNISYVREVSTVDLDSQTLTLRSVNLTYANLLKVCETVTYSRDPVDPARKTLFEQEAQITAYVPFARVCNQLEEWSVQRYHDNAEKGKRGFETVLKALSRRWDQGERYVEDISSTIVTKVNETVDDLLGADENSLLSRYSAILEAAFQPT</sequence>
<reference evidence="2 3" key="1">
    <citation type="journal article" date="2004" name="Science">
        <title>The Ashbya gossypii genome as a tool for mapping the ancient Saccharomyces cerevisiae genome.</title>
        <authorList>
            <person name="Dietrich F.S."/>
            <person name="Voegeli S."/>
            <person name="Brachat S."/>
            <person name="Lerch A."/>
            <person name="Gates K."/>
            <person name="Steiner S."/>
            <person name="Mohr C."/>
            <person name="Pohlmann R."/>
            <person name="Luedi P."/>
            <person name="Choi S."/>
            <person name="Wing R.A."/>
            <person name="Flavier A."/>
            <person name="Gaffney T.D."/>
            <person name="Philippsen P."/>
        </authorList>
    </citation>
    <scope>NUCLEOTIDE SEQUENCE [LARGE SCALE GENOMIC DNA]</scope>
    <source>
        <strain evidence="3">ATCC 10895 / CBS 109.51 / FGSC 9923 / NRRL Y-1056</strain>
    </source>
</reference>
<dbReference type="InterPro" id="IPR037365">
    <property type="entry name" value="Slowmo/Ups"/>
</dbReference>
<accession>Q751A6</accession>
<dbReference type="GO" id="GO:0015914">
    <property type="term" value="P:phospholipid transport"/>
    <property type="evidence" value="ECO:0000318"/>
    <property type="project" value="GO_Central"/>
</dbReference>
<organism evidence="2 3">
    <name type="scientific">Eremothecium gossypii (strain ATCC 10895 / CBS 109.51 / FGSC 9923 / NRRL Y-1056)</name>
    <name type="common">Yeast</name>
    <name type="synonym">Ashbya gossypii</name>
    <dbReference type="NCBI Taxonomy" id="284811"/>
    <lineage>
        <taxon>Eukaryota</taxon>
        <taxon>Fungi</taxon>
        <taxon>Dikarya</taxon>
        <taxon>Ascomycota</taxon>
        <taxon>Saccharomycotina</taxon>
        <taxon>Saccharomycetes</taxon>
        <taxon>Saccharomycetales</taxon>
        <taxon>Saccharomycetaceae</taxon>
        <taxon>Eremothecium</taxon>
    </lineage>
</organism>
<dbReference type="EMBL" id="AE016820">
    <property type="protein sequence ID" value="AAS54365.1"/>
    <property type="molecule type" value="Genomic_DNA"/>
</dbReference>
<gene>
    <name evidence="2" type="ORF">AGOS_AGL126C</name>
</gene>
<dbReference type="OrthoDB" id="407630at2759"/>
<dbReference type="GO" id="GO:0005758">
    <property type="term" value="C:mitochondrial intermembrane space"/>
    <property type="evidence" value="ECO:0000318"/>
    <property type="project" value="GO_Central"/>
</dbReference>
<dbReference type="InterPro" id="IPR006797">
    <property type="entry name" value="PRELI/MSF1_dom"/>
</dbReference>
<dbReference type="InParanoid" id="Q751A6"/>
<dbReference type="GO" id="GO:1990050">
    <property type="term" value="F:phosphatidic acid transfer activity"/>
    <property type="evidence" value="ECO:0000318"/>
    <property type="project" value="GO_Central"/>
</dbReference>
<dbReference type="Proteomes" id="UP000000591">
    <property type="component" value="Chromosome VII"/>
</dbReference>
<keyword evidence="3" id="KW-1185">Reference proteome</keyword>
<dbReference type="HOGENOM" id="CLU_067902_1_1_1"/>
<protein>
    <submittedName>
        <fullName evidence="2">AGL126Cp</fullName>
    </submittedName>
</protein>
<dbReference type="PANTHER" id="PTHR11158">
    <property type="entry name" value="MSF1/PX19 RELATED"/>
    <property type="match status" value="1"/>
</dbReference>
<dbReference type="PROSITE" id="PS50904">
    <property type="entry name" value="PRELI_MSF1"/>
    <property type="match status" value="1"/>
</dbReference>
<name>Q751A6_EREGS</name>
<dbReference type="OMA" id="YCPWNEK"/>
<dbReference type="Pfam" id="PF04707">
    <property type="entry name" value="PRELI"/>
    <property type="match status" value="1"/>
</dbReference>
<evidence type="ECO:0000313" key="3">
    <source>
        <dbReference type="Proteomes" id="UP000000591"/>
    </source>
</evidence>